<keyword evidence="1" id="KW-1133">Transmembrane helix</keyword>
<dbReference type="InterPro" id="IPR029060">
    <property type="entry name" value="PIN-like_dom_sf"/>
</dbReference>
<protein>
    <recommendedName>
        <fullName evidence="2">PIN domain-containing protein</fullName>
    </recommendedName>
</protein>
<feature type="transmembrane region" description="Helical" evidence="1">
    <location>
        <begin position="50"/>
        <end position="71"/>
    </location>
</feature>
<evidence type="ECO:0000259" key="2">
    <source>
        <dbReference type="Pfam" id="PF01850"/>
    </source>
</evidence>
<keyword evidence="1" id="KW-0812">Transmembrane</keyword>
<gene>
    <name evidence="3" type="ORF">A2W14_02690</name>
</gene>
<comment type="caution">
    <text evidence="3">The sequence shown here is derived from an EMBL/GenBank/DDBJ whole genome shotgun (WGS) entry which is preliminary data.</text>
</comment>
<keyword evidence="1" id="KW-0472">Membrane</keyword>
<organism evidence="3 4">
    <name type="scientific">Candidatus Gottesmanbacteria bacterium RBG_16_37_8</name>
    <dbReference type="NCBI Taxonomy" id="1798371"/>
    <lineage>
        <taxon>Bacteria</taxon>
        <taxon>Candidatus Gottesmaniibacteriota</taxon>
    </lineage>
</organism>
<evidence type="ECO:0000313" key="4">
    <source>
        <dbReference type="Proteomes" id="UP000176665"/>
    </source>
</evidence>
<dbReference type="InterPro" id="IPR002716">
    <property type="entry name" value="PIN_dom"/>
</dbReference>
<accession>A0A1F5YRC8</accession>
<evidence type="ECO:0000256" key="1">
    <source>
        <dbReference type="SAM" id="Phobius"/>
    </source>
</evidence>
<evidence type="ECO:0000313" key="3">
    <source>
        <dbReference type="EMBL" id="OGG02758.1"/>
    </source>
</evidence>
<sequence length="87" mass="9821">VNVVELYAGKDSANKKKRLILDNLLSYFEIIPLDGKLAVESGNLKREYDLILADSIIAVSCLKIGASLITFNQKHFKKIQNLRLFNL</sequence>
<dbReference type="EMBL" id="MFJA01000053">
    <property type="protein sequence ID" value="OGG02758.1"/>
    <property type="molecule type" value="Genomic_DNA"/>
</dbReference>
<reference evidence="3 4" key="1">
    <citation type="journal article" date="2016" name="Nat. Commun.">
        <title>Thousands of microbial genomes shed light on interconnected biogeochemical processes in an aquifer system.</title>
        <authorList>
            <person name="Anantharaman K."/>
            <person name="Brown C.T."/>
            <person name="Hug L.A."/>
            <person name="Sharon I."/>
            <person name="Castelle C.J."/>
            <person name="Probst A.J."/>
            <person name="Thomas B.C."/>
            <person name="Singh A."/>
            <person name="Wilkins M.J."/>
            <person name="Karaoz U."/>
            <person name="Brodie E.L."/>
            <person name="Williams K.H."/>
            <person name="Hubbard S.S."/>
            <person name="Banfield J.F."/>
        </authorList>
    </citation>
    <scope>NUCLEOTIDE SEQUENCE [LARGE SCALE GENOMIC DNA]</scope>
</reference>
<dbReference type="Gene3D" id="3.40.50.1010">
    <property type="entry name" value="5'-nuclease"/>
    <property type="match status" value="1"/>
</dbReference>
<feature type="domain" description="PIN" evidence="2">
    <location>
        <begin position="3"/>
        <end position="80"/>
    </location>
</feature>
<feature type="non-terminal residue" evidence="3">
    <location>
        <position position="1"/>
    </location>
</feature>
<name>A0A1F5YRC8_9BACT</name>
<dbReference type="Proteomes" id="UP000176665">
    <property type="component" value="Unassembled WGS sequence"/>
</dbReference>
<proteinExistence type="predicted"/>
<dbReference type="Pfam" id="PF01850">
    <property type="entry name" value="PIN"/>
    <property type="match status" value="1"/>
</dbReference>
<dbReference type="AlphaFoldDB" id="A0A1F5YRC8"/>
<dbReference type="SUPFAM" id="SSF88723">
    <property type="entry name" value="PIN domain-like"/>
    <property type="match status" value="1"/>
</dbReference>